<proteinExistence type="predicted"/>
<dbReference type="Proteomes" id="UP001207528">
    <property type="component" value="Unassembled WGS sequence"/>
</dbReference>
<evidence type="ECO:0000313" key="5">
    <source>
        <dbReference type="Proteomes" id="UP001207528"/>
    </source>
</evidence>
<name>A0AAW5SNS3_MYCNV</name>
<dbReference type="Pfam" id="PF12697">
    <property type="entry name" value="Abhydrolase_6"/>
    <property type="match status" value="1"/>
</dbReference>
<sequence>MTVVLVHGNPETDAIWGPLVDALGRDDVVRLSPPGFGAPLPDDFSATYLDYRDWLERELERFDEPVDLVGHDWGGGHVVNVAMHRPELLRTWASDVVGLFDADYVWHDLAQVWQTPGAGEELVEAMMGGTVADRTAQMADLGLPIDIATSLAKAQGPEMGRAILVLYRSAAQPVLRKAGRGLGTAASRPGLSILATEDPYVGTDEMRRRAAERAGARTEVLEGLGHWWMVQDPALGAEVLTRFWETAAD</sequence>
<accession>A0AAW5SNS3</accession>
<dbReference type="RefSeq" id="WP_067389189.1">
    <property type="nucleotide sequence ID" value="NZ_BCTA01000028.1"/>
</dbReference>
<organism evidence="3 5">
    <name type="scientific">Mycolicibacterium novocastrense</name>
    <name type="common">Mycobacterium novocastrense</name>
    <dbReference type="NCBI Taxonomy" id="59813"/>
    <lineage>
        <taxon>Bacteria</taxon>
        <taxon>Bacillati</taxon>
        <taxon>Actinomycetota</taxon>
        <taxon>Actinomycetes</taxon>
        <taxon>Mycobacteriales</taxon>
        <taxon>Mycobacteriaceae</taxon>
        <taxon>Mycolicibacterium</taxon>
    </lineage>
</organism>
<dbReference type="AlphaFoldDB" id="A0AAW5SNS3"/>
<dbReference type="PANTHER" id="PTHR43798">
    <property type="entry name" value="MONOACYLGLYCEROL LIPASE"/>
    <property type="match status" value="1"/>
</dbReference>
<keyword evidence="4" id="KW-1185">Reference proteome</keyword>
<protein>
    <submittedName>
        <fullName evidence="3">Alpha/beta fold hydrolase</fullName>
    </submittedName>
    <submittedName>
        <fullName evidence="2">Alpha/beta hydrolase fold protein</fullName>
    </submittedName>
</protein>
<dbReference type="EMBL" id="BCTA01000028">
    <property type="protein sequence ID" value="GAT09150.1"/>
    <property type="molecule type" value="Genomic_DNA"/>
</dbReference>
<comment type="caution">
    <text evidence="3">The sequence shown here is derived from an EMBL/GenBank/DDBJ whole genome shotgun (WGS) entry which is preliminary data.</text>
</comment>
<reference evidence="2 4" key="1">
    <citation type="journal article" date="2016" name="Genome Announc.">
        <title>Draft Genome Sequences of Five Rapidly Growing Mycobacterium Species, M. thermoresistibile, M. fortuitum subsp. acetamidolyticum, M. canariasense, M. brisbanense, and M. novocastrense.</title>
        <authorList>
            <person name="Katahira K."/>
            <person name="Ogura Y."/>
            <person name="Gotoh Y."/>
            <person name="Hayashi T."/>
        </authorList>
    </citation>
    <scope>NUCLEOTIDE SEQUENCE [LARGE SCALE GENOMIC DNA]</scope>
    <source>
        <strain evidence="2 4">JCM18114</strain>
    </source>
</reference>
<dbReference type="InterPro" id="IPR000073">
    <property type="entry name" value="AB_hydrolase_1"/>
</dbReference>
<dbReference type="GO" id="GO:0016020">
    <property type="term" value="C:membrane"/>
    <property type="evidence" value="ECO:0007669"/>
    <property type="project" value="TreeGrafter"/>
</dbReference>
<reference evidence="3" key="3">
    <citation type="journal article" date="2022" name="BMC Genomics">
        <title>Comparative genome analysis of mycobacteria focusing on tRNA and non-coding RNA.</title>
        <authorList>
            <person name="Behra P.R.K."/>
            <person name="Pettersson B.M.F."/>
            <person name="Ramesh M."/>
            <person name="Das S."/>
            <person name="Dasgupta S."/>
            <person name="Kirsebom L.A."/>
        </authorList>
    </citation>
    <scope>NUCLEOTIDE SEQUENCE</scope>
    <source>
        <strain evidence="3">DSM 44203</strain>
    </source>
</reference>
<evidence type="ECO:0000313" key="2">
    <source>
        <dbReference type="EMBL" id="GAT09150.1"/>
    </source>
</evidence>
<dbReference type="InterPro" id="IPR050266">
    <property type="entry name" value="AB_hydrolase_sf"/>
</dbReference>
<dbReference type="PANTHER" id="PTHR43798:SF33">
    <property type="entry name" value="HYDROLASE, PUTATIVE (AFU_ORTHOLOGUE AFUA_2G14860)-RELATED"/>
    <property type="match status" value="1"/>
</dbReference>
<keyword evidence="3" id="KW-0378">Hydrolase</keyword>
<dbReference type="GO" id="GO:0016787">
    <property type="term" value="F:hydrolase activity"/>
    <property type="evidence" value="ECO:0007669"/>
    <property type="project" value="UniProtKB-KW"/>
</dbReference>
<evidence type="ECO:0000313" key="3">
    <source>
        <dbReference type="EMBL" id="MCV7025197.1"/>
    </source>
</evidence>
<reference evidence="3" key="2">
    <citation type="submission" date="2020-07" db="EMBL/GenBank/DDBJ databases">
        <authorList>
            <person name="Pettersson B.M.F."/>
            <person name="Behra P.R.K."/>
            <person name="Ramesh M."/>
            <person name="Das S."/>
            <person name="Dasgupta S."/>
            <person name="Kirsebom L.A."/>
        </authorList>
    </citation>
    <scope>NUCLEOTIDE SEQUENCE</scope>
    <source>
        <strain evidence="3">DSM 44203</strain>
    </source>
</reference>
<evidence type="ECO:0000259" key="1">
    <source>
        <dbReference type="Pfam" id="PF12697"/>
    </source>
</evidence>
<dbReference type="SUPFAM" id="SSF53474">
    <property type="entry name" value="alpha/beta-Hydrolases"/>
    <property type="match status" value="1"/>
</dbReference>
<evidence type="ECO:0000313" key="4">
    <source>
        <dbReference type="Proteomes" id="UP000069773"/>
    </source>
</evidence>
<gene>
    <name evidence="3" type="ORF">H7I77_17895</name>
    <name evidence="2" type="ORF">RMCN_2283</name>
</gene>
<dbReference type="Proteomes" id="UP000069773">
    <property type="component" value="Unassembled WGS sequence"/>
</dbReference>
<dbReference type="Gene3D" id="3.40.50.1820">
    <property type="entry name" value="alpha/beta hydrolase"/>
    <property type="match status" value="1"/>
</dbReference>
<dbReference type="InterPro" id="IPR029058">
    <property type="entry name" value="AB_hydrolase_fold"/>
</dbReference>
<dbReference type="EMBL" id="JACKTI010000047">
    <property type="protein sequence ID" value="MCV7025197.1"/>
    <property type="molecule type" value="Genomic_DNA"/>
</dbReference>
<feature type="domain" description="AB hydrolase-1" evidence="1">
    <location>
        <begin position="3"/>
        <end position="235"/>
    </location>
</feature>